<dbReference type="EMBL" id="JASCZI010272132">
    <property type="protein sequence ID" value="MED6220458.1"/>
    <property type="molecule type" value="Genomic_DNA"/>
</dbReference>
<dbReference type="InterPro" id="IPR011990">
    <property type="entry name" value="TPR-like_helical_dom_sf"/>
</dbReference>
<feature type="repeat" description="PPR" evidence="3">
    <location>
        <begin position="121"/>
        <end position="155"/>
    </location>
</feature>
<evidence type="ECO:0000313" key="4">
    <source>
        <dbReference type="EMBL" id="MED6220458.1"/>
    </source>
</evidence>
<evidence type="ECO:0000256" key="2">
    <source>
        <dbReference type="ARBA" id="ARBA00022737"/>
    </source>
</evidence>
<gene>
    <name evidence="4" type="ORF">PIB30_045012</name>
</gene>
<dbReference type="Gene3D" id="1.25.40.10">
    <property type="entry name" value="Tetratricopeptide repeat domain"/>
    <property type="match status" value="2"/>
</dbReference>
<accession>A0ABU6ZER6</accession>
<sequence>MKLLIPSLACSPCGQPFPLRHFPVSPIASQGNHAQHYYSEHLNELFQDSQDALTLTTLLKGICLSGNVHKALHFQDKLLAHGFQFNQVTYGSLINGLCKTGQTTAAIQVLRKIPQYGIVPNVVMYSTIIDSLCKDTLVSRAFHFYSEMLAKGISPTVITYNTLIYGLCLAGQV</sequence>
<proteinExistence type="inferred from homology"/>
<evidence type="ECO:0000313" key="5">
    <source>
        <dbReference type="Proteomes" id="UP001341840"/>
    </source>
</evidence>
<protein>
    <recommendedName>
        <fullName evidence="6">Pentatricopeptide repeat-containing protein</fullName>
    </recommendedName>
</protein>
<comment type="caution">
    <text evidence="4">The sequence shown here is derived from an EMBL/GenBank/DDBJ whole genome shotgun (WGS) entry which is preliminary data.</text>
</comment>
<evidence type="ECO:0000256" key="3">
    <source>
        <dbReference type="PROSITE-ProRule" id="PRU00708"/>
    </source>
</evidence>
<dbReference type="NCBIfam" id="TIGR00756">
    <property type="entry name" value="PPR"/>
    <property type="match status" value="2"/>
</dbReference>
<comment type="similarity">
    <text evidence="1">Belongs to the PPR family. P subfamily.</text>
</comment>
<dbReference type="Pfam" id="PF13041">
    <property type="entry name" value="PPR_2"/>
    <property type="match status" value="2"/>
</dbReference>
<dbReference type="Proteomes" id="UP001341840">
    <property type="component" value="Unassembled WGS sequence"/>
</dbReference>
<name>A0ABU6ZER6_9FABA</name>
<dbReference type="PANTHER" id="PTHR47941">
    <property type="entry name" value="PENTATRICOPEPTIDE REPEAT-CONTAINING PROTEIN 3, MITOCHONDRIAL"/>
    <property type="match status" value="1"/>
</dbReference>
<organism evidence="4 5">
    <name type="scientific">Stylosanthes scabra</name>
    <dbReference type="NCBI Taxonomy" id="79078"/>
    <lineage>
        <taxon>Eukaryota</taxon>
        <taxon>Viridiplantae</taxon>
        <taxon>Streptophyta</taxon>
        <taxon>Embryophyta</taxon>
        <taxon>Tracheophyta</taxon>
        <taxon>Spermatophyta</taxon>
        <taxon>Magnoliopsida</taxon>
        <taxon>eudicotyledons</taxon>
        <taxon>Gunneridae</taxon>
        <taxon>Pentapetalae</taxon>
        <taxon>rosids</taxon>
        <taxon>fabids</taxon>
        <taxon>Fabales</taxon>
        <taxon>Fabaceae</taxon>
        <taxon>Papilionoideae</taxon>
        <taxon>50 kb inversion clade</taxon>
        <taxon>dalbergioids sensu lato</taxon>
        <taxon>Dalbergieae</taxon>
        <taxon>Pterocarpus clade</taxon>
        <taxon>Stylosanthes</taxon>
    </lineage>
</organism>
<keyword evidence="2" id="KW-0677">Repeat</keyword>
<feature type="repeat" description="PPR" evidence="3">
    <location>
        <begin position="86"/>
        <end position="120"/>
    </location>
</feature>
<evidence type="ECO:0008006" key="6">
    <source>
        <dbReference type="Google" id="ProtNLM"/>
    </source>
</evidence>
<keyword evidence="5" id="KW-1185">Reference proteome</keyword>
<reference evidence="4 5" key="1">
    <citation type="journal article" date="2023" name="Plants (Basel)">
        <title>Bridging the Gap: Combining Genomics and Transcriptomics Approaches to Understand Stylosanthes scabra, an Orphan Legume from the Brazilian Caatinga.</title>
        <authorList>
            <person name="Ferreira-Neto J.R.C."/>
            <person name="da Silva M.D."/>
            <person name="Binneck E."/>
            <person name="de Melo N.F."/>
            <person name="da Silva R.H."/>
            <person name="de Melo A.L.T.M."/>
            <person name="Pandolfi V."/>
            <person name="Bustamante F.O."/>
            <person name="Brasileiro-Vidal A.C."/>
            <person name="Benko-Iseppon A.M."/>
        </authorList>
    </citation>
    <scope>NUCLEOTIDE SEQUENCE [LARGE SCALE GENOMIC DNA]</scope>
    <source>
        <tissue evidence="4">Leaves</tissue>
    </source>
</reference>
<dbReference type="InterPro" id="IPR002885">
    <property type="entry name" value="PPR_rpt"/>
</dbReference>
<evidence type="ECO:0000256" key="1">
    <source>
        <dbReference type="ARBA" id="ARBA00007626"/>
    </source>
</evidence>
<dbReference type="PROSITE" id="PS51375">
    <property type="entry name" value="PPR"/>
    <property type="match status" value="2"/>
</dbReference>